<dbReference type="InterPro" id="IPR036514">
    <property type="entry name" value="SGNH_hydro_sf"/>
</dbReference>
<keyword evidence="3" id="KW-1185">Reference proteome</keyword>
<feature type="domain" description="SGNH hydrolase-type esterase" evidence="1">
    <location>
        <begin position="25"/>
        <end position="185"/>
    </location>
</feature>
<dbReference type="HOGENOM" id="CLU_051180_3_0_6"/>
<dbReference type="Gene3D" id="3.40.50.1110">
    <property type="entry name" value="SGNH hydrolase"/>
    <property type="match status" value="1"/>
</dbReference>
<dbReference type="OrthoDB" id="9786188at2"/>
<dbReference type="GO" id="GO:0004622">
    <property type="term" value="F:phosphatidylcholine lysophospholipase activity"/>
    <property type="evidence" value="ECO:0007669"/>
    <property type="project" value="TreeGrafter"/>
</dbReference>
<dbReference type="Pfam" id="PF13472">
    <property type="entry name" value="Lipase_GDSL_2"/>
    <property type="match status" value="1"/>
</dbReference>
<evidence type="ECO:0000259" key="1">
    <source>
        <dbReference type="Pfam" id="PF13472"/>
    </source>
</evidence>
<accession>A0A098G8E8</accession>
<organism evidence="2 3">
    <name type="scientific">Legionella fallonii LLAP-10</name>
    <dbReference type="NCBI Taxonomy" id="1212491"/>
    <lineage>
        <taxon>Bacteria</taxon>
        <taxon>Pseudomonadati</taxon>
        <taxon>Pseudomonadota</taxon>
        <taxon>Gammaproteobacteria</taxon>
        <taxon>Legionellales</taxon>
        <taxon>Legionellaceae</taxon>
        <taxon>Legionella</taxon>
    </lineage>
</organism>
<dbReference type="GO" id="GO:0006629">
    <property type="term" value="P:lipid metabolic process"/>
    <property type="evidence" value="ECO:0007669"/>
    <property type="project" value="InterPro"/>
</dbReference>
<reference evidence="3" key="1">
    <citation type="submission" date="2014-09" db="EMBL/GenBank/DDBJ databases">
        <authorList>
            <person name="Gomez-Valero L."/>
        </authorList>
    </citation>
    <scope>NUCLEOTIDE SEQUENCE [LARGE SCALE GENOMIC DNA]</scope>
    <source>
        <strain evidence="3">ATCC700992</strain>
    </source>
</reference>
<dbReference type="InterPro" id="IPR013830">
    <property type="entry name" value="SGNH_hydro"/>
</dbReference>
<dbReference type="GO" id="GO:0106435">
    <property type="term" value="F:carboxylesterase activity"/>
    <property type="evidence" value="ECO:0007669"/>
    <property type="project" value="UniProtKB-EC"/>
</dbReference>
<dbReference type="EC" id="3.1.1.1" evidence="2"/>
<dbReference type="PANTHER" id="PTHR30383">
    <property type="entry name" value="THIOESTERASE 1/PROTEASE 1/LYSOPHOSPHOLIPASE L1"/>
    <property type="match status" value="1"/>
</dbReference>
<protein>
    <submittedName>
        <fullName evidence="2">Esterase TesA</fullName>
        <ecNumber evidence="2">3.1.1.1</ecNumber>
    </submittedName>
</protein>
<dbReference type="Proteomes" id="UP000032430">
    <property type="component" value="Chromosome I"/>
</dbReference>
<dbReference type="InterPro" id="IPR051532">
    <property type="entry name" value="Ester_Hydrolysis_Enzymes"/>
</dbReference>
<dbReference type="AlphaFoldDB" id="A0A098G8E8"/>
<proteinExistence type="predicted"/>
<dbReference type="KEGG" id="lfa:LFA_3432"/>
<dbReference type="EMBL" id="LN614827">
    <property type="protein sequence ID" value="CEG58764.1"/>
    <property type="molecule type" value="Genomic_DNA"/>
</dbReference>
<keyword evidence="2" id="KW-0378">Hydrolase</keyword>
<dbReference type="InterPro" id="IPR008265">
    <property type="entry name" value="Lipase_GDSL_AS"/>
</dbReference>
<dbReference type="SUPFAM" id="SSF52266">
    <property type="entry name" value="SGNH hydrolase"/>
    <property type="match status" value="1"/>
</dbReference>
<dbReference type="PROSITE" id="PS01098">
    <property type="entry name" value="LIPASE_GDSL_SER"/>
    <property type="match status" value="1"/>
</dbReference>
<evidence type="ECO:0000313" key="3">
    <source>
        <dbReference type="Proteomes" id="UP000032430"/>
    </source>
</evidence>
<gene>
    <name evidence="2" type="primary">tesA</name>
    <name evidence="2" type="ORF">LFA_3432</name>
</gene>
<dbReference type="STRING" id="1212491.LFA_3432"/>
<evidence type="ECO:0000313" key="2">
    <source>
        <dbReference type="EMBL" id="CEG58764.1"/>
    </source>
</evidence>
<dbReference type="PANTHER" id="PTHR30383:SF24">
    <property type="entry name" value="THIOESTERASE 1_PROTEASE 1_LYSOPHOSPHOLIPASE L1"/>
    <property type="match status" value="1"/>
</dbReference>
<dbReference type="CDD" id="cd01822">
    <property type="entry name" value="Lysophospholipase_L1_like"/>
    <property type="match status" value="1"/>
</dbReference>
<name>A0A098G8E8_9GAMM</name>
<sequence>MRSLNLLLFIFFIIIAPLQAKTIVVLGDSLSAGYGIDVQKGWVNLLAEKLQKEGDVKVINISTSGDTTSNGLAKIHSALQKYTPKIIIIELGANDGLRGLPIKQMKNNFITMITESQKSGAKVLLLATDLPPNYGPQYLEQFKHAYTELAQTYKVALIPMFLEGVAGNDGLMQKDGLHPNEQAQQKILDNIWPQLKKLIDSH</sequence>